<dbReference type="Proteomes" id="UP001320245">
    <property type="component" value="Unassembled WGS sequence"/>
</dbReference>
<reference evidence="13 14" key="1">
    <citation type="journal article" date="2023" name="PLoS ONE">
        <title>Cytospora paraplurivora sp. nov. isolated from orchards with fruit tree decline syndrome in Ontario, Canada.</title>
        <authorList>
            <person name="Ilyukhin E."/>
            <person name="Nguyen H.D.T."/>
            <person name="Castle A.J."/>
            <person name="Ellouze W."/>
        </authorList>
    </citation>
    <scope>NUCLEOTIDE SEQUENCE [LARGE SCALE GENOMIC DNA]</scope>
    <source>
        <strain evidence="13 14">FDS-564</strain>
    </source>
</reference>
<keyword evidence="8" id="KW-0560">Oxidoreductase</keyword>
<feature type="binding site" description="axial binding residue" evidence="12">
    <location>
        <position position="133"/>
    </location>
    <ligand>
        <name>heme</name>
        <dbReference type="ChEBI" id="CHEBI:30413"/>
    </ligand>
    <ligandPart>
        <name>Fe</name>
        <dbReference type="ChEBI" id="CHEBI:18248"/>
    </ligandPart>
</feature>
<comment type="subcellular location">
    <subcellularLocation>
        <location evidence="2">Membrane</location>
    </subcellularLocation>
</comment>
<dbReference type="InterPro" id="IPR001128">
    <property type="entry name" value="Cyt_P450"/>
</dbReference>
<gene>
    <name evidence="13" type="ORF">SLS53_007181</name>
</gene>
<evidence type="ECO:0000313" key="13">
    <source>
        <dbReference type="EMBL" id="KAK7736153.1"/>
    </source>
</evidence>
<evidence type="ECO:0000256" key="8">
    <source>
        <dbReference type="ARBA" id="ARBA00023002"/>
    </source>
</evidence>
<protein>
    <recommendedName>
        <fullName evidence="15">Cytochrome P450</fullName>
    </recommendedName>
</protein>
<dbReference type="GO" id="GO:0004497">
    <property type="term" value="F:monooxygenase activity"/>
    <property type="evidence" value="ECO:0007669"/>
    <property type="project" value="UniProtKB-KW"/>
</dbReference>
<dbReference type="SUPFAM" id="SSF48264">
    <property type="entry name" value="Cytochrome P450"/>
    <property type="match status" value="1"/>
</dbReference>
<dbReference type="Gene3D" id="1.10.630.10">
    <property type="entry name" value="Cytochrome P450"/>
    <property type="match status" value="1"/>
</dbReference>
<comment type="cofactor">
    <cofactor evidence="1 12">
        <name>heme</name>
        <dbReference type="ChEBI" id="CHEBI:30413"/>
    </cofactor>
</comment>
<dbReference type="PANTHER" id="PTHR46206">
    <property type="entry name" value="CYTOCHROME P450"/>
    <property type="match status" value="1"/>
</dbReference>
<evidence type="ECO:0000256" key="5">
    <source>
        <dbReference type="ARBA" id="ARBA00022692"/>
    </source>
</evidence>
<comment type="similarity">
    <text evidence="3">Belongs to the cytochrome P450 family.</text>
</comment>
<dbReference type="GO" id="GO:0016705">
    <property type="term" value="F:oxidoreductase activity, acting on paired donors, with incorporation or reduction of molecular oxygen"/>
    <property type="evidence" value="ECO:0007669"/>
    <property type="project" value="InterPro"/>
</dbReference>
<evidence type="ECO:0000256" key="1">
    <source>
        <dbReference type="ARBA" id="ARBA00001971"/>
    </source>
</evidence>
<evidence type="ECO:0000256" key="3">
    <source>
        <dbReference type="ARBA" id="ARBA00010617"/>
    </source>
</evidence>
<proteinExistence type="inferred from homology"/>
<sequence>MLGTHREYISLLREELRSIERESEGSELPLKKLRLMDSFLRETARLNPLDGLNTQRMALKDFTFSDGSYIPAGNLVAVPQHAVLRDERNYRDPDCFDGHRFYTPEVDVDSTASTKYTDVKWEYPYWGSPNHACPGRWYASDLQKLTLVHILKNYDFEISDPRTSSKPFTWTTALLSRFSAKITFWPLEEAGSGQLKPC</sequence>
<evidence type="ECO:0000256" key="2">
    <source>
        <dbReference type="ARBA" id="ARBA00004370"/>
    </source>
</evidence>
<keyword evidence="6 12" id="KW-0479">Metal-binding</keyword>
<organism evidence="13 14">
    <name type="scientific">Cytospora paraplurivora</name>
    <dbReference type="NCBI Taxonomy" id="2898453"/>
    <lineage>
        <taxon>Eukaryota</taxon>
        <taxon>Fungi</taxon>
        <taxon>Dikarya</taxon>
        <taxon>Ascomycota</taxon>
        <taxon>Pezizomycotina</taxon>
        <taxon>Sordariomycetes</taxon>
        <taxon>Sordariomycetidae</taxon>
        <taxon>Diaporthales</taxon>
        <taxon>Cytosporaceae</taxon>
        <taxon>Cytospora</taxon>
    </lineage>
</organism>
<keyword evidence="5" id="KW-0812">Transmembrane</keyword>
<keyword evidence="7" id="KW-1133">Transmembrane helix</keyword>
<keyword evidence="11" id="KW-0472">Membrane</keyword>
<dbReference type="AlphaFoldDB" id="A0AAN9U3L7"/>
<evidence type="ECO:0008006" key="15">
    <source>
        <dbReference type="Google" id="ProtNLM"/>
    </source>
</evidence>
<evidence type="ECO:0000256" key="6">
    <source>
        <dbReference type="ARBA" id="ARBA00022723"/>
    </source>
</evidence>
<keyword evidence="9 12" id="KW-0408">Iron</keyword>
<keyword evidence="14" id="KW-1185">Reference proteome</keyword>
<dbReference type="InterPro" id="IPR036396">
    <property type="entry name" value="Cyt_P450_sf"/>
</dbReference>
<dbReference type="GO" id="GO:0005506">
    <property type="term" value="F:iron ion binding"/>
    <property type="evidence" value="ECO:0007669"/>
    <property type="project" value="InterPro"/>
</dbReference>
<keyword evidence="10" id="KW-0503">Monooxygenase</keyword>
<evidence type="ECO:0000256" key="7">
    <source>
        <dbReference type="ARBA" id="ARBA00022989"/>
    </source>
</evidence>
<dbReference type="Pfam" id="PF00067">
    <property type="entry name" value="p450"/>
    <property type="match status" value="1"/>
</dbReference>
<keyword evidence="4 12" id="KW-0349">Heme</keyword>
<evidence type="ECO:0000256" key="4">
    <source>
        <dbReference type="ARBA" id="ARBA00022617"/>
    </source>
</evidence>
<dbReference type="GO" id="GO:0020037">
    <property type="term" value="F:heme binding"/>
    <property type="evidence" value="ECO:0007669"/>
    <property type="project" value="InterPro"/>
</dbReference>
<evidence type="ECO:0000256" key="11">
    <source>
        <dbReference type="ARBA" id="ARBA00023136"/>
    </source>
</evidence>
<accession>A0AAN9U3L7</accession>
<dbReference type="GO" id="GO:0016020">
    <property type="term" value="C:membrane"/>
    <property type="evidence" value="ECO:0007669"/>
    <property type="project" value="UniProtKB-SubCell"/>
</dbReference>
<dbReference type="PRINTS" id="PR00465">
    <property type="entry name" value="EP450IV"/>
</dbReference>
<comment type="caution">
    <text evidence="13">The sequence shown here is derived from an EMBL/GenBank/DDBJ whole genome shotgun (WGS) entry which is preliminary data.</text>
</comment>
<dbReference type="EMBL" id="JAJSPL020000035">
    <property type="protein sequence ID" value="KAK7736153.1"/>
    <property type="molecule type" value="Genomic_DNA"/>
</dbReference>
<evidence type="ECO:0000313" key="14">
    <source>
        <dbReference type="Proteomes" id="UP001320245"/>
    </source>
</evidence>
<dbReference type="PANTHER" id="PTHR46206:SF5">
    <property type="entry name" value="P450, PUTATIVE (EUROFUNG)-RELATED"/>
    <property type="match status" value="1"/>
</dbReference>
<evidence type="ECO:0000256" key="9">
    <source>
        <dbReference type="ARBA" id="ARBA00023004"/>
    </source>
</evidence>
<dbReference type="InterPro" id="IPR002403">
    <property type="entry name" value="Cyt_P450_E_grp-IV"/>
</dbReference>
<evidence type="ECO:0000256" key="10">
    <source>
        <dbReference type="ARBA" id="ARBA00023033"/>
    </source>
</evidence>
<name>A0AAN9U3L7_9PEZI</name>
<evidence type="ECO:0000256" key="12">
    <source>
        <dbReference type="PIRSR" id="PIRSR602403-1"/>
    </source>
</evidence>